<evidence type="ECO:0000313" key="3">
    <source>
        <dbReference type="Proteomes" id="UP001343492"/>
    </source>
</evidence>
<feature type="transmembrane region" description="Helical" evidence="1">
    <location>
        <begin position="41"/>
        <end position="61"/>
    </location>
</feature>
<organism evidence="2 3">
    <name type="scientific">Altererythrobacter litoralis</name>
    <dbReference type="NCBI Taxonomy" id="3113904"/>
    <lineage>
        <taxon>Bacteria</taxon>
        <taxon>Pseudomonadati</taxon>
        <taxon>Pseudomonadota</taxon>
        <taxon>Alphaproteobacteria</taxon>
        <taxon>Sphingomonadales</taxon>
        <taxon>Erythrobacteraceae</taxon>
        <taxon>Altererythrobacter</taxon>
    </lineage>
</organism>
<dbReference type="RefSeq" id="WP_354144892.1">
    <property type="nucleotide sequence ID" value="NZ_JAZDQV010000007.1"/>
</dbReference>
<accession>A0ABU7GFA9</accession>
<dbReference type="EMBL" id="JAZDQV010000007">
    <property type="protein sequence ID" value="MEE1877788.1"/>
    <property type="molecule type" value="Genomic_DNA"/>
</dbReference>
<gene>
    <name evidence="2" type="ORF">VRS74_08835</name>
</gene>
<protein>
    <recommendedName>
        <fullName evidence="4">DUF3096 domain-containing protein</fullName>
    </recommendedName>
</protein>
<keyword evidence="1" id="KW-1133">Transmembrane helix</keyword>
<proteinExistence type="predicted"/>
<keyword evidence="3" id="KW-1185">Reference proteome</keyword>
<name>A0ABU7GFA9_9SPHN</name>
<reference evidence="2 3" key="1">
    <citation type="submission" date="2024-01" db="EMBL/GenBank/DDBJ databases">
        <title>The genome sequence of Erythrobacteraceae sp. strain 1XM1-14.</title>
        <authorList>
            <person name="Liu Y."/>
        </authorList>
    </citation>
    <scope>NUCLEOTIDE SEQUENCE [LARGE SCALE GENOMIC DNA]</scope>
    <source>
        <strain evidence="2 3">1XM1-14</strain>
    </source>
</reference>
<evidence type="ECO:0008006" key="4">
    <source>
        <dbReference type="Google" id="ProtNLM"/>
    </source>
</evidence>
<keyword evidence="1" id="KW-0812">Transmembrane</keyword>
<dbReference type="Proteomes" id="UP001343492">
    <property type="component" value="Unassembled WGS sequence"/>
</dbReference>
<sequence>MMPTINDLMAPDMQKILLFVVPAIALVAGLTMNLSRGFSTLGVVFIVVCGLAALYFLPQFLELF</sequence>
<evidence type="ECO:0000256" key="1">
    <source>
        <dbReference type="SAM" id="Phobius"/>
    </source>
</evidence>
<comment type="caution">
    <text evidence="2">The sequence shown here is derived from an EMBL/GenBank/DDBJ whole genome shotgun (WGS) entry which is preliminary data.</text>
</comment>
<evidence type="ECO:0000313" key="2">
    <source>
        <dbReference type="EMBL" id="MEE1877788.1"/>
    </source>
</evidence>
<keyword evidence="1" id="KW-0472">Membrane</keyword>
<feature type="transmembrane region" description="Helical" evidence="1">
    <location>
        <begin position="16"/>
        <end position="34"/>
    </location>
</feature>